<keyword evidence="2" id="KW-1185">Reference proteome</keyword>
<sequence>METCAVSKLEDWKELPVEKEPSYNNQEISEEHPPVFQKAGIKESEEKVEIKVRLALFNTEDIKKKPKEINFTGITIPRIENGNTFNQISQAINSDNFKNHEDIQRKPLTKLPSSIKALKSLSKGKFENNCKSSIKPVVTIVSVSSESKGLSSHIVKSAIKSLKEVSLKYNISKKKDIMNQNHLKFQEENIDIIQKSEEYASLNEIFNATSANSHYNKNTYPQEISTSNEGASKIINRHNVHQHESVLPQQLFDPPLRFNQVHITGATHKNK</sequence>
<gene>
    <name evidence="1" type="ORF">O181_049767</name>
</gene>
<dbReference type="AlphaFoldDB" id="A0A9Q3DXM7"/>
<accession>A0A9Q3DXM7</accession>
<name>A0A9Q3DXM7_9BASI</name>
<evidence type="ECO:0000313" key="1">
    <source>
        <dbReference type="EMBL" id="MBW0510052.1"/>
    </source>
</evidence>
<protein>
    <submittedName>
        <fullName evidence="1">Uncharacterized protein</fullName>
    </submittedName>
</protein>
<evidence type="ECO:0000313" key="2">
    <source>
        <dbReference type="Proteomes" id="UP000765509"/>
    </source>
</evidence>
<dbReference type="Proteomes" id="UP000765509">
    <property type="component" value="Unassembled WGS sequence"/>
</dbReference>
<reference evidence="1" key="1">
    <citation type="submission" date="2021-03" db="EMBL/GenBank/DDBJ databases">
        <title>Draft genome sequence of rust myrtle Austropuccinia psidii MF-1, a brazilian biotype.</title>
        <authorList>
            <person name="Quecine M.C."/>
            <person name="Pachon D.M.R."/>
            <person name="Bonatelli M.L."/>
            <person name="Correr F.H."/>
            <person name="Franceschini L.M."/>
            <person name="Leite T.F."/>
            <person name="Margarido G.R.A."/>
            <person name="Almeida C.A."/>
            <person name="Ferrarezi J.A."/>
            <person name="Labate C.A."/>
        </authorList>
    </citation>
    <scope>NUCLEOTIDE SEQUENCE</scope>
    <source>
        <strain evidence="1">MF-1</strain>
    </source>
</reference>
<comment type="caution">
    <text evidence="1">The sequence shown here is derived from an EMBL/GenBank/DDBJ whole genome shotgun (WGS) entry which is preliminary data.</text>
</comment>
<dbReference type="EMBL" id="AVOT02021304">
    <property type="protein sequence ID" value="MBW0510052.1"/>
    <property type="molecule type" value="Genomic_DNA"/>
</dbReference>
<organism evidence="1 2">
    <name type="scientific">Austropuccinia psidii MF-1</name>
    <dbReference type="NCBI Taxonomy" id="1389203"/>
    <lineage>
        <taxon>Eukaryota</taxon>
        <taxon>Fungi</taxon>
        <taxon>Dikarya</taxon>
        <taxon>Basidiomycota</taxon>
        <taxon>Pucciniomycotina</taxon>
        <taxon>Pucciniomycetes</taxon>
        <taxon>Pucciniales</taxon>
        <taxon>Sphaerophragmiaceae</taxon>
        <taxon>Austropuccinia</taxon>
    </lineage>
</organism>
<proteinExistence type="predicted"/>